<dbReference type="PROSITE" id="PS01124">
    <property type="entry name" value="HTH_ARAC_FAMILY_2"/>
    <property type="match status" value="1"/>
</dbReference>
<dbReference type="AlphaFoldDB" id="W0HW49"/>
<dbReference type="SUPFAM" id="SSF46689">
    <property type="entry name" value="Homeodomain-like"/>
    <property type="match status" value="2"/>
</dbReference>
<feature type="domain" description="HTH araC/xylS-type" evidence="4">
    <location>
        <begin position="8"/>
        <end position="106"/>
    </location>
</feature>
<dbReference type="GO" id="GO:0043565">
    <property type="term" value="F:sequence-specific DNA binding"/>
    <property type="evidence" value="ECO:0007669"/>
    <property type="project" value="InterPro"/>
</dbReference>
<dbReference type="InterPro" id="IPR050959">
    <property type="entry name" value="MarA-like"/>
</dbReference>
<evidence type="ECO:0000259" key="4">
    <source>
        <dbReference type="PROSITE" id="PS01124"/>
    </source>
</evidence>
<dbReference type="PROSITE" id="PS00041">
    <property type="entry name" value="HTH_ARAC_FAMILY_1"/>
    <property type="match status" value="1"/>
</dbReference>
<name>W0HW49_9GAMM</name>
<evidence type="ECO:0000313" key="6">
    <source>
        <dbReference type="Proteomes" id="UP000019028"/>
    </source>
</evidence>
<evidence type="ECO:0000256" key="2">
    <source>
        <dbReference type="ARBA" id="ARBA00023125"/>
    </source>
</evidence>
<dbReference type="InterPro" id="IPR018062">
    <property type="entry name" value="HTH_AraC-typ_CS"/>
</dbReference>
<dbReference type="PANTHER" id="PTHR47504">
    <property type="entry name" value="RIGHT ORIGIN-BINDING PROTEIN"/>
    <property type="match status" value="1"/>
</dbReference>
<dbReference type="Pfam" id="PF12833">
    <property type="entry name" value="HTH_18"/>
    <property type="match status" value="1"/>
</dbReference>
<evidence type="ECO:0000256" key="1">
    <source>
        <dbReference type="ARBA" id="ARBA00023015"/>
    </source>
</evidence>
<keyword evidence="2" id="KW-0238">DNA-binding</keyword>
<dbReference type="GO" id="GO:0003700">
    <property type="term" value="F:DNA-binding transcription factor activity"/>
    <property type="evidence" value="ECO:0007669"/>
    <property type="project" value="InterPro"/>
</dbReference>
<dbReference type="EMBL" id="CP006569">
    <property type="protein sequence ID" value="AHF78076.1"/>
    <property type="molecule type" value="Genomic_DNA"/>
</dbReference>
<evidence type="ECO:0000256" key="3">
    <source>
        <dbReference type="ARBA" id="ARBA00023163"/>
    </source>
</evidence>
<organism evidence="5 6">
    <name type="scientific">Sodalis praecaptivus</name>
    <dbReference type="NCBI Taxonomy" id="1239307"/>
    <lineage>
        <taxon>Bacteria</taxon>
        <taxon>Pseudomonadati</taxon>
        <taxon>Pseudomonadota</taxon>
        <taxon>Gammaproteobacteria</taxon>
        <taxon>Enterobacterales</taxon>
        <taxon>Bruguierivoracaceae</taxon>
        <taxon>Sodalis</taxon>
    </lineage>
</organism>
<dbReference type="InterPro" id="IPR018060">
    <property type="entry name" value="HTH_AraC"/>
</dbReference>
<dbReference type="Proteomes" id="UP000019028">
    <property type="component" value="Chromosome"/>
</dbReference>
<dbReference type="PATRIC" id="fig|1239307.3.peg.3382"/>
<dbReference type="InterPro" id="IPR020449">
    <property type="entry name" value="Tscrpt_reg_AraC-type_HTH"/>
</dbReference>
<keyword evidence="6" id="KW-1185">Reference proteome</keyword>
<dbReference type="OrthoDB" id="282744at2"/>
<dbReference type="KEGG" id="sod:Sant_3070"/>
<dbReference type="PRINTS" id="PR00032">
    <property type="entry name" value="HTHARAC"/>
</dbReference>
<sequence>MSHAGIVQDLIAWIEANLEQPLDIDHVAERAGFSKWYLQRMFKHHTGYPLANYIRRRRLSESACRLATGNEAILSVALAVGFDSQQSFSRSFKREYGESPGMYRRMAGKRQGGIPPCCARPPQPMQEVEQGVQQARVRLHHAFPPGEARVEER</sequence>
<keyword evidence="1" id="KW-0805">Transcription regulation</keyword>
<protein>
    <submittedName>
        <fullName evidence="5">Transcriptional regulator, AraC family</fullName>
    </submittedName>
</protein>
<dbReference type="InterPro" id="IPR009057">
    <property type="entry name" value="Homeodomain-like_sf"/>
</dbReference>
<dbReference type="Gene3D" id="1.10.10.60">
    <property type="entry name" value="Homeodomain-like"/>
    <property type="match status" value="2"/>
</dbReference>
<evidence type="ECO:0000313" key="5">
    <source>
        <dbReference type="EMBL" id="AHF78076.1"/>
    </source>
</evidence>
<dbReference type="SMART" id="SM00342">
    <property type="entry name" value="HTH_ARAC"/>
    <property type="match status" value="1"/>
</dbReference>
<gene>
    <name evidence="5" type="primary">sdeR</name>
    <name evidence="5" type="ORF">Sant_3070</name>
</gene>
<dbReference type="HOGENOM" id="CLU_000445_81_14_6"/>
<keyword evidence="3" id="KW-0804">Transcription</keyword>
<accession>W0HW49</accession>
<dbReference type="PANTHER" id="PTHR47504:SF5">
    <property type="entry name" value="RIGHT ORIGIN-BINDING PROTEIN"/>
    <property type="match status" value="1"/>
</dbReference>
<proteinExistence type="predicted"/>
<reference evidence="5 6" key="1">
    <citation type="journal article" date="2014" name="Genome Biol. Evol.">
        <title>Genome degeneration and adaptation in a nascent stage of symbiosis.</title>
        <authorList>
            <person name="Oakeson K.F."/>
            <person name="Gil R."/>
            <person name="Clayton A.L."/>
            <person name="Dunn D.M."/>
            <person name="von Niederhausern A.C."/>
            <person name="Hamil C."/>
            <person name="Aoyagi A."/>
            <person name="Duval B."/>
            <person name="Baca A."/>
            <person name="Silva F.J."/>
            <person name="Vallier A."/>
            <person name="Jackson D.G."/>
            <person name="Latorre A."/>
            <person name="Weiss R.B."/>
            <person name="Heddi A."/>
            <person name="Moya A."/>
            <person name="Dale C."/>
        </authorList>
    </citation>
    <scope>NUCLEOTIDE SEQUENCE [LARGE SCALE GENOMIC DNA]</scope>
    <source>
        <strain evidence="5 6">HS1</strain>
    </source>
</reference>